<protein>
    <submittedName>
        <fullName evidence="1">Uncharacterized protein</fullName>
    </submittedName>
</protein>
<keyword evidence="2" id="KW-1185">Reference proteome</keyword>
<dbReference type="Proteomes" id="UP001060085">
    <property type="component" value="Linkage Group LG07"/>
</dbReference>
<accession>A0ACB9ZWD2</accession>
<gene>
    <name evidence="1" type="ORF">M9H77_29467</name>
</gene>
<comment type="caution">
    <text evidence="1">The sequence shown here is derived from an EMBL/GenBank/DDBJ whole genome shotgun (WGS) entry which is preliminary data.</text>
</comment>
<evidence type="ECO:0000313" key="1">
    <source>
        <dbReference type="EMBL" id="KAI5652280.1"/>
    </source>
</evidence>
<sequence length="662" mass="75558">MLQFFFQPKPPIYIHLCMVSSMHAWDTWQWPAMCHSPPNPLVIPPPYGCPNPLHMSYPAMSLRPLQNNVDPNTIEEFLKPEEYVDHEHLFATDRIFNSKLELVNWAKETAIKVNMYLIFTRYLSSRTFDRRPYVTLNCERGGANKPRKKPVVDDEEEEIQVKRQGPYGTKKCGCPFKLKGERMAMCENWQVFVHDGRHNHAIGVYTHGYAPTAKLMEEQLIQIEQFRKSHVPPCNILRFFREQNVGCAVRYNMPLLEVEGMTPIGILKEIGCSEDEVEEQTTNRAESEYSMLKLWLSTCHGNLDTMFLNIDSLIEGQIADVKTSLAFSKTKEKNNTKSNHIFCIGSNKISHLALKKIWSEIARAARIYDDPKNKCGYYLRTSHGLPCACELITRFDHVLSIQLSDIEAFWKTLEIGGRHPSARQKDMDSEMCSLTDLLHQISTRPISKVREMRRLAKRVLNPLLPEDPGVTLTSPPKVAVTKGRKKENSAKRDKLHWEHVSIAHRKIQKSSGSGSGSGSGTGSGSWSSSGSGSGSCRRGRPPRAPRGRGRGNWKNVIGDGNCSYWVVADFVFSDEHQWPEVRRRMLYELEHSTNVYVNLVGSELGSTTVLPLYSYSDRPRDKLVIGLLTEPERFIQLQLNDMCLIAPLHVQWIHHRTERVSN</sequence>
<reference evidence="2" key="1">
    <citation type="journal article" date="2023" name="Nat. Plants">
        <title>Single-cell RNA sequencing provides a high-resolution roadmap for understanding the multicellular compartmentation of specialized metabolism.</title>
        <authorList>
            <person name="Sun S."/>
            <person name="Shen X."/>
            <person name="Li Y."/>
            <person name="Li Y."/>
            <person name="Wang S."/>
            <person name="Li R."/>
            <person name="Zhang H."/>
            <person name="Shen G."/>
            <person name="Guo B."/>
            <person name="Wei J."/>
            <person name="Xu J."/>
            <person name="St-Pierre B."/>
            <person name="Chen S."/>
            <person name="Sun C."/>
        </authorList>
    </citation>
    <scope>NUCLEOTIDE SEQUENCE [LARGE SCALE GENOMIC DNA]</scope>
</reference>
<name>A0ACB9ZWD2_CATRO</name>
<dbReference type="EMBL" id="CM044707">
    <property type="protein sequence ID" value="KAI5652280.1"/>
    <property type="molecule type" value="Genomic_DNA"/>
</dbReference>
<proteinExistence type="predicted"/>
<evidence type="ECO:0000313" key="2">
    <source>
        <dbReference type="Proteomes" id="UP001060085"/>
    </source>
</evidence>
<organism evidence="1 2">
    <name type="scientific">Catharanthus roseus</name>
    <name type="common">Madagascar periwinkle</name>
    <name type="synonym">Vinca rosea</name>
    <dbReference type="NCBI Taxonomy" id="4058"/>
    <lineage>
        <taxon>Eukaryota</taxon>
        <taxon>Viridiplantae</taxon>
        <taxon>Streptophyta</taxon>
        <taxon>Embryophyta</taxon>
        <taxon>Tracheophyta</taxon>
        <taxon>Spermatophyta</taxon>
        <taxon>Magnoliopsida</taxon>
        <taxon>eudicotyledons</taxon>
        <taxon>Gunneridae</taxon>
        <taxon>Pentapetalae</taxon>
        <taxon>asterids</taxon>
        <taxon>lamiids</taxon>
        <taxon>Gentianales</taxon>
        <taxon>Apocynaceae</taxon>
        <taxon>Rauvolfioideae</taxon>
        <taxon>Vinceae</taxon>
        <taxon>Catharanthinae</taxon>
        <taxon>Catharanthus</taxon>
    </lineage>
</organism>